<reference evidence="1 2" key="1">
    <citation type="journal article" date="2013" name="PLoS Genet.">
        <title>Distinctive expansion of potential virulence genes in the genome of the oomycete fish pathogen Saprolegnia parasitica.</title>
        <authorList>
            <person name="Jiang R.H."/>
            <person name="de Bruijn I."/>
            <person name="Haas B.J."/>
            <person name="Belmonte R."/>
            <person name="Lobach L."/>
            <person name="Christie J."/>
            <person name="van den Ackerveken G."/>
            <person name="Bottin A."/>
            <person name="Bulone V."/>
            <person name="Diaz-Moreno S.M."/>
            <person name="Dumas B."/>
            <person name="Fan L."/>
            <person name="Gaulin E."/>
            <person name="Govers F."/>
            <person name="Grenville-Briggs L.J."/>
            <person name="Horner N.R."/>
            <person name="Levin J.Z."/>
            <person name="Mammella M."/>
            <person name="Meijer H.J."/>
            <person name="Morris P."/>
            <person name="Nusbaum C."/>
            <person name="Oome S."/>
            <person name="Phillips A.J."/>
            <person name="van Rooyen D."/>
            <person name="Rzeszutek E."/>
            <person name="Saraiva M."/>
            <person name="Secombes C.J."/>
            <person name="Seidl M.F."/>
            <person name="Snel B."/>
            <person name="Stassen J.H."/>
            <person name="Sykes S."/>
            <person name="Tripathy S."/>
            <person name="van den Berg H."/>
            <person name="Vega-Arreguin J.C."/>
            <person name="Wawra S."/>
            <person name="Young S.K."/>
            <person name="Zeng Q."/>
            <person name="Dieguez-Uribeondo J."/>
            <person name="Russ C."/>
            <person name="Tyler B.M."/>
            <person name="van West P."/>
        </authorList>
    </citation>
    <scope>NUCLEOTIDE SEQUENCE [LARGE SCALE GENOMIC DNA]</scope>
    <source>
        <strain evidence="1 2">CBS 223.65</strain>
    </source>
</reference>
<dbReference type="VEuPathDB" id="FungiDB:SPRG_04390"/>
<name>A0A067CUK9_SAPPC</name>
<dbReference type="KEGG" id="spar:SPRG_04390"/>
<evidence type="ECO:0000313" key="2">
    <source>
        <dbReference type="Proteomes" id="UP000030745"/>
    </source>
</evidence>
<accession>A0A067CUK9</accession>
<keyword evidence="2" id="KW-1185">Reference proteome</keyword>
<dbReference type="AlphaFoldDB" id="A0A067CUK9"/>
<organism evidence="1 2">
    <name type="scientific">Saprolegnia parasitica (strain CBS 223.65)</name>
    <dbReference type="NCBI Taxonomy" id="695850"/>
    <lineage>
        <taxon>Eukaryota</taxon>
        <taxon>Sar</taxon>
        <taxon>Stramenopiles</taxon>
        <taxon>Oomycota</taxon>
        <taxon>Saprolegniomycetes</taxon>
        <taxon>Saprolegniales</taxon>
        <taxon>Saprolegniaceae</taxon>
        <taxon>Saprolegnia</taxon>
    </lineage>
</organism>
<dbReference type="GeneID" id="24126838"/>
<sequence length="84" mass="9168">MYAASLAWFTTKKLGSLLDDAAHLHARKRLAISGLHNLPSPGSCVVSIFHPNTLADVALKRCDSIPLSEIIVRQQRRLVGHVLA</sequence>
<evidence type="ECO:0000313" key="1">
    <source>
        <dbReference type="EMBL" id="KDO30487.1"/>
    </source>
</evidence>
<dbReference type="RefSeq" id="XP_012198709.1">
    <property type="nucleotide sequence ID" value="XM_012343319.1"/>
</dbReference>
<dbReference type="Proteomes" id="UP000030745">
    <property type="component" value="Unassembled WGS sequence"/>
</dbReference>
<protein>
    <submittedName>
        <fullName evidence="1">Uncharacterized protein</fullName>
    </submittedName>
</protein>
<proteinExistence type="predicted"/>
<dbReference type="EMBL" id="KK583201">
    <property type="protein sequence ID" value="KDO30487.1"/>
    <property type="molecule type" value="Genomic_DNA"/>
</dbReference>
<gene>
    <name evidence="1" type="ORF">SPRG_04390</name>
</gene>